<reference evidence="3 4" key="1">
    <citation type="journal article" date="2019" name="Nat. Ecol. Evol.">
        <title>Megaphylogeny resolves global patterns of mushroom evolution.</title>
        <authorList>
            <person name="Varga T."/>
            <person name="Krizsan K."/>
            <person name="Foldi C."/>
            <person name="Dima B."/>
            <person name="Sanchez-Garcia M."/>
            <person name="Sanchez-Ramirez S."/>
            <person name="Szollosi G.J."/>
            <person name="Szarkandi J.G."/>
            <person name="Papp V."/>
            <person name="Albert L."/>
            <person name="Andreopoulos W."/>
            <person name="Angelini C."/>
            <person name="Antonin V."/>
            <person name="Barry K.W."/>
            <person name="Bougher N.L."/>
            <person name="Buchanan P."/>
            <person name="Buyck B."/>
            <person name="Bense V."/>
            <person name="Catcheside P."/>
            <person name="Chovatia M."/>
            <person name="Cooper J."/>
            <person name="Damon W."/>
            <person name="Desjardin D."/>
            <person name="Finy P."/>
            <person name="Geml J."/>
            <person name="Haridas S."/>
            <person name="Hughes K."/>
            <person name="Justo A."/>
            <person name="Karasinski D."/>
            <person name="Kautmanova I."/>
            <person name="Kiss B."/>
            <person name="Kocsube S."/>
            <person name="Kotiranta H."/>
            <person name="LaButti K.M."/>
            <person name="Lechner B.E."/>
            <person name="Liimatainen K."/>
            <person name="Lipzen A."/>
            <person name="Lukacs Z."/>
            <person name="Mihaltcheva S."/>
            <person name="Morgado L.N."/>
            <person name="Niskanen T."/>
            <person name="Noordeloos M.E."/>
            <person name="Ohm R.A."/>
            <person name="Ortiz-Santana B."/>
            <person name="Ovrebo C."/>
            <person name="Racz N."/>
            <person name="Riley R."/>
            <person name="Savchenko A."/>
            <person name="Shiryaev A."/>
            <person name="Soop K."/>
            <person name="Spirin V."/>
            <person name="Szebenyi C."/>
            <person name="Tomsovsky M."/>
            <person name="Tulloss R.E."/>
            <person name="Uehling J."/>
            <person name="Grigoriev I.V."/>
            <person name="Vagvolgyi C."/>
            <person name="Papp T."/>
            <person name="Martin F.M."/>
            <person name="Miettinen O."/>
            <person name="Hibbett D.S."/>
            <person name="Nagy L.G."/>
        </authorList>
    </citation>
    <scope>NUCLEOTIDE SEQUENCE [LARGE SCALE GENOMIC DNA]</scope>
    <source>
        <strain evidence="3 4">CBS 309.79</strain>
    </source>
</reference>
<dbReference type="EMBL" id="ML178860">
    <property type="protein sequence ID" value="TFK96445.1"/>
    <property type="molecule type" value="Genomic_DNA"/>
</dbReference>
<keyword evidence="4" id="KW-1185">Reference proteome</keyword>
<organism evidence="3 4">
    <name type="scientific">Pterulicium gracile</name>
    <dbReference type="NCBI Taxonomy" id="1884261"/>
    <lineage>
        <taxon>Eukaryota</taxon>
        <taxon>Fungi</taxon>
        <taxon>Dikarya</taxon>
        <taxon>Basidiomycota</taxon>
        <taxon>Agaricomycotina</taxon>
        <taxon>Agaricomycetes</taxon>
        <taxon>Agaricomycetidae</taxon>
        <taxon>Agaricales</taxon>
        <taxon>Pleurotineae</taxon>
        <taxon>Pterulaceae</taxon>
        <taxon>Pterulicium</taxon>
    </lineage>
</organism>
<feature type="compositionally biased region" description="Low complexity" evidence="1">
    <location>
        <begin position="298"/>
        <end position="314"/>
    </location>
</feature>
<evidence type="ECO:0000313" key="4">
    <source>
        <dbReference type="Proteomes" id="UP000305067"/>
    </source>
</evidence>
<evidence type="ECO:0008006" key="5">
    <source>
        <dbReference type="Google" id="ProtNLM"/>
    </source>
</evidence>
<evidence type="ECO:0000313" key="3">
    <source>
        <dbReference type="EMBL" id="TFK96445.1"/>
    </source>
</evidence>
<gene>
    <name evidence="3" type="ORF">BDV98DRAFT_576103</name>
</gene>
<evidence type="ECO:0000256" key="2">
    <source>
        <dbReference type="SAM" id="Phobius"/>
    </source>
</evidence>
<evidence type="ECO:0000256" key="1">
    <source>
        <dbReference type="SAM" id="MobiDB-lite"/>
    </source>
</evidence>
<feature type="transmembrane region" description="Helical" evidence="2">
    <location>
        <begin position="331"/>
        <end position="355"/>
    </location>
</feature>
<accession>A0A5C3Q2Y7</accession>
<keyword evidence="2" id="KW-0812">Transmembrane</keyword>
<name>A0A5C3Q2Y7_9AGAR</name>
<proteinExistence type="predicted"/>
<dbReference type="Proteomes" id="UP000305067">
    <property type="component" value="Unassembled WGS sequence"/>
</dbReference>
<keyword evidence="2" id="KW-0472">Membrane</keyword>
<protein>
    <recommendedName>
        <fullName evidence="5">Transmembrane protein</fullName>
    </recommendedName>
</protein>
<feature type="region of interest" description="Disordered" evidence="1">
    <location>
        <begin position="294"/>
        <end position="322"/>
    </location>
</feature>
<dbReference type="AlphaFoldDB" id="A0A5C3Q2Y7"/>
<keyword evidence="2" id="KW-1133">Transmembrane helix</keyword>
<sequence>MAKEDYTFTQLFARSSRTCEGNRDVNCFSVQSGCTTDFKNDLTFCNATSGWSPSIPFIVTGIDFLGGLRCTGDCLWGDNTTPPAVLWQLDGAPINSIGQGSINGSYFPGLSTSELLETLTATLIRVRDLAGGDAGLHTLTISSSTQPVEQDIRATLQIIARYVIVYTGAGTLIGPNDSVWIPARHAWFRYERSWFDVERPCEGLRQSPRVGSSAATNFVGDADQFMSVSFEQINMVFHVDGVVYGSLQLEHDGWHDVNATVNKLSADAKYALHGLWYHPNANVTRMGDVYDFEQVSDPPSATATSDLSPSSPSDVDNGVAEVESSKTSSTAAIAGGVAGGVAVLIVAALFIFFAIRKRRRNRTQQTDVVIGSYSGGIAPATGSPLFSSQLEVSRLGGLFFLSSCTPAYHDGAKTCRAVCPA</sequence>